<evidence type="ECO:0000313" key="1">
    <source>
        <dbReference type="EMBL" id="EFA81238.1"/>
    </source>
</evidence>
<sequence>MESLIVYILLKILFQKYFKLGSRKFNNNCVESIMWYTFSKMYKMKRLIDFDFMLRSEIEKHIKITTTGLLDSINNNQLKA</sequence>
<dbReference type="RefSeq" id="XP_020433356.1">
    <property type="nucleotide sequence ID" value="XM_020576944.1"/>
</dbReference>
<dbReference type="AlphaFoldDB" id="D3BC55"/>
<proteinExistence type="predicted"/>
<reference evidence="1 2" key="1">
    <citation type="journal article" date="2011" name="Genome Res.">
        <title>Phylogeny-wide analysis of social amoeba genomes highlights ancient origins for complex intercellular communication.</title>
        <authorList>
            <person name="Heidel A.J."/>
            <person name="Lawal H.M."/>
            <person name="Felder M."/>
            <person name="Schilde C."/>
            <person name="Helps N.R."/>
            <person name="Tunggal B."/>
            <person name="Rivero F."/>
            <person name="John U."/>
            <person name="Schleicher M."/>
            <person name="Eichinger L."/>
            <person name="Platzer M."/>
            <person name="Noegel A.A."/>
            <person name="Schaap P."/>
            <person name="Gloeckner G."/>
        </authorList>
    </citation>
    <scope>NUCLEOTIDE SEQUENCE [LARGE SCALE GENOMIC DNA]</scope>
    <source>
        <strain evidence="2">ATCC 26659 / Pp 5 / PN500</strain>
    </source>
</reference>
<comment type="caution">
    <text evidence="1">The sequence shown here is derived from an EMBL/GenBank/DDBJ whole genome shotgun (WGS) entry which is preliminary data.</text>
</comment>
<dbReference type="GeneID" id="31361561"/>
<evidence type="ECO:0000313" key="2">
    <source>
        <dbReference type="Proteomes" id="UP000001396"/>
    </source>
</evidence>
<keyword evidence="2" id="KW-1185">Reference proteome</keyword>
<dbReference type="Proteomes" id="UP000001396">
    <property type="component" value="Unassembled WGS sequence"/>
</dbReference>
<name>D3BC55_HETP5</name>
<gene>
    <name evidence="1" type="ORF">PPL_06077</name>
</gene>
<organism evidence="1 2">
    <name type="scientific">Heterostelium pallidum (strain ATCC 26659 / Pp 5 / PN500)</name>
    <name type="common">Cellular slime mold</name>
    <name type="synonym">Polysphondylium pallidum</name>
    <dbReference type="NCBI Taxonomy" id="670386"/>
    <lineage>
        <taxon>Eukaryota</taxon>
        <taxon>Amoebozoa</taxon>
        <taxon>Evosea</taxon>
        <taxon>Eumycetozoa</taxon>
        <taxon>Dictyostelia</taxon>
        <taxon>Acytosteliales</taxon>
        <taxon>Acytosteliaceae</taxon>
        <taxon>Heterostelium</taxon>
    </lineage>
</organism>
<protein>
    <submittedName>
        <fullName evidence="1">Uncharacterized protein</fullName>
    </submittedName>
</protein>
<dbReference type="EMBL" id="ADBJ01000026">
    <property type="protein sequence ID" value="EFA81238.1"/>
    <property type="molecule type" value="Genomic_DNA"/>
</dbReference>
<accession>D3BC55</accession>
<dbReference type="InParanoid" id="D3BC55"/>